<evidence type="ECO:0000259" key="1">
    <source>
        <dbReference type="Pfam" id="PF10592"/>
    </source>
</evidence>
<dbReference type="RefSeq" id="WP_253566540.1">
    <property type="nucleotide sequence ID" value="NZ_JAMZEK010000002.1"/>
</dbReference>
<accession>A0ABT1FBC4</accession>
<dbReference type="Pfam" id="PF22879">
    <property type="entry name" value="AIPR_N"/>
    <property type="match status" value="1"/>
</dbReference>
<proteinExistence type="predicted"/>
<organism evidence="3 4">
    <name type="scientific">Dyella lutea</name>
    <dbReference type="NCBI Taxonomy" id="2950441"/>
    <lineage>
        <taxon>Bacteria</taxon>
        <taxon>Pseudomonadati</taxon>
        <taxon>Pseudomonadota</taxon>
        <taxon>Gammaproteobacteria</taxon>
        <taxon>Lysobacterales</taxon>
        <taxon>Rhodanobacteraceae</taxon>
        <taxon>Dyella</taxon>
    </lineage>
</organism>
<feature type="domain" description="Abortive phage infection protein C-terminal" evidence="1">
    <location>
        <begin position="242"/>
        <end position="552"/>
    </location>
</feature>
<dbReference type="InterPro" id="IPR055101">
    <property type="entry name" value="AIPR_N"/>
</dbReference>
<sequence length="676" mass="75618">MLEERLLEEFGNSLVAEAEDRASELPPGSPLGWATALVEAMLGYLEEAGVVTDHDLCPHQDNEGHRPCRIIGYSLPEDSVRLELFTAPDETQAGAISRRELSRLSGWAARFFDYAVKGDHSRFAANGAALEAAIRIQNELPRIEELRINVLTNGRVRDRDVAEISVAGRPAVTEVWDLERLYRASGEQVSRDRIEIDFSLLTGRPLPCIEMKPRPAEYETYLAVLPGNLIYELFDQYGPRLFEFNVRSFLQARGAVNKGIQKTIREAPGRFLAYNNGLTATADEIEVATLHGETVIKRIRGLQIVNGAQTTASIHRARKQDKLPLDEVAVSMKLTLVEPERLEEFVPLIARFANTQNPIQVADLSASDKFHQQFESLATSVWPPGEESRWFYERARGSFQMARNREGSTPARRREFDRTCPRSQHFGKTDLAKYLMTWWGQPQIVSRGAQKNYSAFMFSLRERMGENWAPDKVFFQEAIAKAILFRAAQVVVKRARLQSYGANVVTYTVASLSEKFGDAFEFGLVWKHQAISDELENLLSEWAPMVHAELVQSAGARNVTEWCKKDDCWAEIRSLNLPVPAVLPPELEAAGAGIRSEINPLEAQASSVDQCSSLDAATWARIVAWATTAPDIDDYDKKVAHTLSGYAINGWLKAPSIKQATRGVRVIEAARQAGVF</sequence>
<evidence type="ECO:0000259" key="2">
    <source>
        <dbReference type="Pfam" id="PF22879"/>
    </source>
</evidence>
<dbReference type="Proteomes" id="UP001204615">
    <property type="component" value="Unassembled WGS sequence"/>
</dbReference>
<dbReference type="InterPro" id="IPR018891">
    <property type="entry name" value="AIPR_C"/>
</dbReference>
<dbReference type="EMBL" id="JAMZEK010000002">
    <property type="protein sequence ID" value="MCP1374682.1"/>
    <property type="molecule type" value="Genomic_DNA"/>
</dbReference>
<gene>
    <name evidence="3" type="ORF">NC595_11465</name>
</gene>
<dbReference type="Pfam" id="PF10592">
    <property type="entry name" value="AIPR"/>
    <property type="match status" value="1"/>
</dbReference>
<protein>
    <submittedName>
        <fullName evidence="3">AIPR family protein</fullName>
    </submittedName>
</protein>
<name>A0ABT1FBC4_9GAMM</name>
<reference evidence="3 4" key="1">
    <citation type="submission" date="2022-06" db="EMBL/GenBank/DDBJ databases">
        <title>Dyella sp. Sa strain:Sa Genome sequencing.</title>
        <authorList>
            <person name="Park S."/>
        </authorList>
    </citation>
    <scope>NUCLEOTIDE SEQUENCE [LARGE SCALE GENOMIC DNA]</scope>
    <source>
        <strain evidence="3 4">Sa</strain>
    </source>
</reference>
<feature type="domain" description="Abortive infection phage resistance protein N-terminal" evidence="2">
    <location>
        <begin position="38"/>
        <end position="183"/>
    </location>
</feature>
<evidence type="ECO:0000313" key="3">
    <source>
        <dbReference type="EMBL" id="MCP1374682.1"/>
    </source>
</evidence>
<comment type="caution">
    <text evidence="3">The sequence shown here is derived from an EMBL/GenBank/DDBJ whole genome shotgun (WGS) entry which is preliminary data.</text>
</comment>
<evidence type="ECO:0000313" key="4">
    <source>
        <dbReference type="Proteomes" id="UP001204615"/>
    </source>
</evidence>
<keyword evidence="4" id="KW-1185">Reference proteome</keyword>